<dbReference type="CDD" id="cd21901">
    <property type="entry name" value="alpha_betaCoV_Nsp10"/>
    <property type="match status" value="1"/>
</dbReference>
<feature type="domain" description="CoV Nsp1 globular" evidence="44">
    <location>
        <begin position="2"/>
        <end position="109"/>
    </location>
</feature>
<dbReference type="InterPro" id="IPR043178">
    <property type="entry name" value="PLpro_thumb_sf_CoV"/>
</dbReference>
<evidence type="ECO:0000259" key="43">
    <source>
        <dbReference type="PROSITE" id="PS51952"/>
    </source>
</evidence>
<keyword evidence="16" id="KW-0378">Hydrolase</keyword>
<dbReference type="SUPFAM" id="SSF140367">
    <property type="entry name" value="Coronavirus NSP7-like"/>
    <property type="match status" value="1"/>
</dbReference>
<dbReference type="PROSITE" id="PS51951">
    <property type="entry name" value="COV_NSP9_SSRNA_BD"/>
    <property type="match status" value="1"/>
</dbReference>
<dbReference type="Gene3D" id="2.40.10.10">
    <property type="entry name" value="Trypsin-like serine proteases"/>
    <property type="match status" value="2"/>
</dbReference>
<feature type="region of interest" description="ZF1" evidence="32">
    <location>
        <begin position="2337"/>
        <end position="2350"/>
    </location>
</feature>
<keyword evidence="18 32" id="KW-0862">Zinc</keyword>
<dbReference type="InterPro" id="IPR044309">
    <property type="entry name" value="NSP5_Mpro_alphaCoV"/>
</dbReference>
<evidence type="ECO:0000256" key="8">
    <source>
        <dbReference type="ARBA" id="ARBA00022662"/>
    </source>
</evidence>
<dbReference type="Pfam" id="PF08716">
    <property type="entry name" value="CoV_NSP7"/>
    <property type="match status" value="1"/>
</dbReference>
<dbReference type="PROSITE" id="PS51991">
    <property type="entry name" value="COV_NSP2_C"/>
    <property type="match status" value="1"/>
</dbReference>
<comment type="subcellular location">
    <subcellularLocation>
        <location evidence="3">Host cytoplasm</location>
        <location evidence="3">Host perinuclear region</location>
    </subcellularLocation>
    <subcellularLocation>
        <location evidence="2">Host membrane</location>
        <topology evidence="2">Multi-pass membrane protein</topology>
    </subcellularLocation>
</comment>
<evidence type="ECO:0000256" key="26">
    <source>
        <dbReference type="ARBA" id="ARBA00023157"/>
    </source>
</evidence>
<dbReference type="InterPro" id="IPR043615">
    <property type="entry name" value="NSP2_N_CoV"/>
</dbReference>
<evidence type="ECO:0000256" key="29">
    <source>
        <dbReference type="PROSITE-ProRule" id="PRU00444"/>
    </source>
</evidence>
<dbReference type="InterPro" id="IPR038123">
    <property type="entry name" value="NSP4_C_sf_CoV"/>
</dbReference>
<keyword evidence="14 29" id="KW-0863">Zinc-finger</keyword>
<feature type="domain" description="Nsp9 ssRNA-binding" evidence="42">
    <location>
        <begin position="4006"/>
        <end position="4115"/>
    </location>
</feature>
<dbReference type="CDD" id="cd21665">
    <property type="entry name" value="alphaCoV_Nsp5_Mpro"/>
    <property type="match status" value="1"/>
</dbReference>
<dbReference type="SUPFAM" id="SSF51126">
    <property type="entry name" value="Pectin lyase-like"/>
    <property type="match status" value="1"/>
</dbReference>
<feature type="transmembrane region" description="Helical" evidence="33">
    <location>
        <begin position="2679"/>
        <end position="2701"/>
    </location>
</feature>
<feature type="region of interest" description="Y4" evidence="32">
    <location>
        <begin position="2571"/>
        <end position="2672"/>
    </location>
</feature>
<feature type="domain" description="CoV Nsp2 N-terminal" evidence="45">
    <location>
        <begin position="112"/>
        <end position="351"/>
    </location>
</feature>
<dbReference type="PROSITE" id="PS51989">
    <property type="entry name" value="COV_NSP2_N"/>
    <property type="match status" value="1"/>
</dbReference>
<evidence type="ECO:0000259" key="46">
    <source>
        <dbReference type="PROSITE" id="PS51991"/>
    </source>
</evidence>
<feature type="domain" description="CoV Nsp3 Y" evidence="47">
    <location>
        <begin position="2333"/>
        <end position="2672"/>
    </location>
</feature>
<feature type="transmembrane region" description="Helical" evidence="33">
    <location>
        <begin position="3487"/>
        <end position="3504"/>
    </location>
</feature>
<feature type="transmembrane region" description="Helical" evidence="33">
    <location>
        <begin position="3456"/>
        <end position="3475"/>
    </location>
</feature>
<dbReference type="InterPro" id="IPR014829">
    <property type="entry name" value="NSP8_CoV"/>
</dbReference>
<dbReference type="InterPro" id="IPR037204">
    <property type="entry name" value="NSP7_sf_CoV"/>
</dbReference>
<evidence type="ECO:0000256" key="15">
    <source>
        <dbReference type="ARBA" id="ARBA00022786"/>
    </source>
</evidence>
<evidence type="ECO:0000259" key="36">
    <source>
        <dbReference type="PROSITE" id="PS51442"/>
    </source>
</evidence>
<dbReference type="GO" id="GO:0039648">
    <property type="term" value="P:symbiont-mediated perturbation of host ubiquitin-like protein modification"/>
    <property type="evidence" value="ECO:0007669"/>
    <property type="project" value="UniProtKB-KW"/>
</dbReference>
<dbReference type="Pfam" id="PF08715">
    <property type="entry name" value="CoV_peptidase"/>
    <property type="match status" value="2"/>
</dbReference>
<feature type="domain" description="3Ecto" evidence="48">
    <location>
        <begin position="2195"/>
        <end position="2259"/>
    </location>
</feature>
<feature type="domain" description="Nsp4C" evidence="39">
    <location>
        <begin position="3052"/>
        <end position="3147"/>
    </location>
</feature>
<dbReference type="Pfam" id="PF16348">
    <property type="entry name" value="CoV_NSP4_C"/>
    <property type="match status" value="1"/>
</dbReference>
<dbReference type="InterPro" id="IPR043610">
    <property type="entry name" value="NSP6_CoV"/>
</dbReference>
<comment type="caution">
    <text evidence="32">Lacks conserved residue(s) required for the propagation of feature annotation.</text>
</comment>
<evidence type="ECO:0000256" key="19">
    <source>
        <dbReference type="ARBA" id="ARBA00022870"/>
    </source>
</evidence>
<dbReference type="InterPro" id="IPR044369">
    <property type="entry name" value="NSP6_alphaCoV"/>
</dbReference>
<dbReference type="Pfam" id="PF08717">
    <property type="entry name" value="CoV_NSP8"/>
    <property type="match status" value="1"/>
</dbReference>
<dbReference type="GO" id="GO:0033644">
    <property type="term" value="C:host cell membrane"/>
    <property type="evidence" value="ECO:0007669"/>
    <property type="project" value="UniProtKB-SubCell"/>
</dbReference>
<accession>B1PHJ4</accession>
<dbReference type="Gene3D" id="3.30.70.3540">
    <property type="entry name" value="Nsp8 replicase, head domain"/>
    <property type="match status" value="1"/>
</dbReference>
<dbReference type="PROSITE" id="PS51962">
    <property type="entry name" value="COV_NSP1"/>
    <property type="match status" value="1"/>
</dbReference>
<dbReference type="Pfam" id="PF09401">
    <property type="entry name" value="CoV_NSP10"/>
    <property type="match status" value="1"/>
</dbReference>
<dbReference type="InterPro" id="IPR044385">
    <property type="entry name" value="NSP2_HCoV-229E-like"/>
</dbReference>
<keyword evidence="7" id="KW-1090">Inhibition of host innate immune response by virus</keyword>
<evidence type="ECO:0000256" key="13">
    <source>
        <dbReference type="ARBA" id="ARBA00022758"/>
    </source>
</evidence>
<keyword evidence="13" id="KW-0688">Ribosomal frameshifting</keyword>
<evidence type="ECO:0000256" key="4">
    <source>
        <dbReference type="ARBA" id="ARBA00008087"/>
    </source>
</evidence>
<dbReference type="InterPro" id="IPR002589">
    <property type="entry name" value="Macro_dom"/>
</dbReference>
<evidence type="ECO:0000256" key="6">
    <source>
        <dbReference type="ARBA" id="ARBA00022581"/>
    </source>
</evidence>
<dbReference type="InterPro" id="IPR036333">
    <property type="entry name" value="NSP10_sf_CoV"/>
</dbReference>
<dbReference type="Proteomes" id="UP000100808">
    <property type="component" value="Segment"/>
</dbReference>
<dbReference type="InterPro" id="IPR043472">
    <property type="entry name" value="Macro_dom-like"/>
</dbReference>
<dbReference type="CDD" id="cd21558">
    <property type="entry name" value="alphaCoV-Nsp6"/>
    <property type="match status" value="1"/>
</dbReference>
<evidence type="ECO:0000256" key="23">
    <source>
        <dbReference type="ARBA" id="ARBA00022989"/>
    </source>
</evidence>
<feature type="domain" description="Peptidase C30" evidence="36">
    <location>
        <begin position="3148"/>
        <end position="3449"/>
    </location>
</feature>
<dbReference type="InterPro" id="IPR047566">
    <property type="entry name" value="CoV_NSP3_Y"/>
</dbReference>
<evidence type="ECO:0000256" key="28">
    <source>
        <dbReference type="ARBA" id="ARBA00023280"/>
    </source>
</evidence>
<evidence type="ECO:0000313" key="49">
    <source>
        <dbReference type="EMBL" id="ACA52162.1"/>
    </source>
</evidence>
<dbReference type="SUPFAM" id="SSF144246">
    <property type="entry name" value="Coronavirus NSP10-like"/>
    <property type="match status" value="1"/>
</dbReference>
<feature type="domain" description="RdRp Nsp7 cofactor" evidence="40">
    <location>
        <begin position="3729"/>
        <end position="3811"/>
    </location>
</feature>
<keyword evidence="50" id="KW-1185">Reference proteome</keyword>
<dbReference type="InterPro" id="IPR044353">
    <property type="entry name" value="Nsp3_Ubl2_dom_CoV"/>
</dbReference>
<dbReference type="GO" id="GO:0039520">
    <property type="term" value="P:symbiont-mediated activation of host autophagy"/>
    <property type="evidence" value="ECO:0007669"/>
    <property type="project" value="UniProtKB-KW"/>
</dbReference>
<evidence type="ECO:0000256" key="17">
    <source>
        <dbReference type="ARBA" id="ARBA00022807"/>
    </source>
</evidence>
<dbReference type="InterPro" id="IPR044357">
    <property type="entry name" value="NSP3_Ubl1_dom_CoV"/>
</dbReference>
<dbReference type="CDD" id="cd21830">
    <property type="entry name" value="alphaCoV_Nsp8"/>
    <property type="match status" value="1"/>
</dbReference>
<dbReference type="GO" id="GO:0039548">
    <property type="term" value="P:symbiont-mediated suppression of host cytoplasmic pattern recognition receptor signaling pathway via inhibition of IRF3 activity"/>
    <property type="evidence" value="ECO:0007669"/>
    <property type="project" value="UniProtKB-KW"/>
</dbReference>
<dbReference type="InterPro" id="IPR043477">
    <property type="entry name" value="Peptidase_C30_dom3_CoV"/>
</dbReference>
<evidence type="ECO:0000256" key="11">
    <source>
        <dbReference type="ARBA" id="ARBA00022723"/>
    </source>
</evidence>
<dbReference type="Pfam" id="PF19212">
    <property type="entry name" value="CoV_NSP2_C"/>
    <property type="match status" value="2"/>
</dbReference>
<keyword evidence="21 31" id="KW-0694">RNA-binding</keyword>
<feature type="transmembrane region" description="Helical" evidence="33">
    <location>
        <begin position="3647"/>
        <end position="3670"/>
    </location>
</feature>
<feature type="region of interest" description="Y1" evidence="32">
    <location>
        <begin position="2333"/>
        <end position="2423"/>
    </location>
</feature>
<dbReference type="InterPro" id="IPR032505">
    <property type="entry name" value="CoV_NSP4_C"/>
</dbReference>
<keyword evidence="15" id="KW-0833">Ubl conjugation pathway</keyword>
<evidence type="ECO:0000256" key="27">
    <source>
        <dbReference type="ARBA" id="ARBA00023200"/>
    </source>
</evidence>
<evidence type="ECO:0000256" key="16">
    <source>
        <dbReference type="ARBA" id="ARBA00022801"/>
    </source>
</evidence>
<evidence type="ECO:0000256" key="24">
    <source>
        <dbReference type="ARBA" id="ARBA00023050"/>
    </source>
</evidence>
<dbReference type="InterPro" id="IPR043613">
    <property type="entry name" value="CoV_NSP2_C"/>
</dbReference>
<dbReference type="Pfam" id="PF19213">
    <property type="entry name" value="CoV_NSP6"/>
    <property type="match status" value="1"/>
</dbReference>
<dbReference type="PROSITE" id="PS51992">
    <property type="entry name" value="COV_NSP3_Y"/>
    <property type="match status" value="1"/>
</dbReference>
<feature type="domain" description="Ubiquitin-like" evidence="38">
    <location>
        <begin position="1792"/>
        <end position="1847"/>
    </location>
</feature>
<feature type="transmembrane region" description="Helical" evidence="33">
    <location>
        <begin position="2937"/>
        <end position="2958"/>
    </location>
</feature>
<evidence type="ECO:0000256" key="32">
    <source>
        <dbReference type="PROSITE-ProRule" id="PRU01336"/>
    </source>
</evidence>
<evidence type="ECO:0000259" key="47">
    <source>
        <dbReference type="PROSITE" id="PS51992"/>
    </source>
</evidence>
<name>B1PHJ4_9ALPC</name>
<dbReference type="PROSITE" id="PS51124">
    <property type="entry name" value="PEPTIDASE_C16"/>
    <property type="match status" value="2"/>
</dbReference>
<dbReference type="InterPro" id="IPR043612">
    <property type="entry name" value="CoV_NSP4_N"/>
</dbReference>
<keyword evidence="24" id="KW-1072">Activation of host autophagy by virus</keyword>
<evidence type="ECO:0000256" key="1">
    <source>
        <dbReference type="ARBA" id="ARBA00000707"/>
    </source>
</evidence>
<keyword evidence="6" id="KW-0945">Host-virus interaction</keyword>
<dbReference type="GO" id="GO:0019079">
    <property type="term" value="P:viral genome replication"/>
    <property type="evidence" value="ECO:0007669"/>
    <property type="project" value="InterPro"/>
</dbReference>
<dbReference type="PROSITE" id="PS51993">
    <property type="entry name" value="COV_3ECTO"/>
    <property type="match status" value="1"/>
</dbReference>
<keyword evidence="25 33" id="KW-0472">Membrane</keyword>
<keyword evidence="12" id="KW-0677">Repeat</keyword>
<evidence type="ECO:0000313" key="50">
    <source>
        <dbReference type="Proteomes" id="UP000100808"/>
    </source>
</evidence>
<protein>
    <submittedName>
        <fullName evidence="49">ORF1a polyprotein</fullName>
    </submittedName>
</protein>
<dbReference type="CDD" id="cd21826">
    <property type="entry name" value="alphaCoV_Nsp7"/>
    <property type="match status" value="1"/>
</dbReference>
<feature type="transmembrane region" description="Helical" evidence="33">
    <location>
        <begin position="2964"/>
        <end position="2984"/>
    </location>
</feature>
<feature type="transmembrane region" description="Helical" evidence="33">
    <location>
        <begin position="2991"/>
        <end position="3010"/>
    </location>
</feature>
<proteinExistence type="inferred from homology"/>
<dbReference type="PROSITE" id="PS51950">
    <property type="entry name" value="COV_NSP8"/>
    <property type="match status" value="1"/>
</dbReference>
<comment type="catalytic activity">
    <reaction evidence="1">
        <text>Thiol-dependent hydrolysis of ester, thioester, amide, peptide and isopeptide bonds formed by the C-terminal Gly of ubiquitin (a 76-residue protein attached to proteins as an intracellular targeting signal).</text>
        <dbReference type="EC" id="3.4.19.12"/>
    </reaction>
</comment>
<dbReference type="InterPro" id="IPR009003">
    <property type="entry name" value="Peptidase_S1_PA"/>
</dbReference>
<feature type="transmembrane region" description="Helical" evidence="33">
    <location>
        <begin position="3617"/>
        <end position="3635"/>
    </location>
</feature>
<evidence type="ECO:0000259" key="42">
    <source>
        <dbReference type="PROSITE" id="PS51951"/>
    </source>
</evidence>
<dbReference type="Gene3D" id="2.40.10.250">
    <property type="entry name" value="Replicase NSP9"/>
    <property type="match status" value="1"/>
</dbReference>
<dbReference type="Pfam" id="PF08710">
    <property type="entry name" value="CoV_NSP9"/>
    <property type="match status" value="1"/>
</dbReference>
<dbReference type="InterPro" id="IPR018995">
    <property type="entry name" value="RNA_synth_NSP10_CoV"/>
</dbReference>
<dbReference type="SUPFAM" id="SSF101816">
    <property type="entry name" value="Replicase NSP9"/>
    <property type="match status" value="1"/>
</dbReference>
<dbReference type="SMART" id="SM00506">
    <property type="entry name" value="A1pp"/>
    <property type="match status" value="1"/>
</dbReference>
<evidence type="ECO:0000256" key="31">
    <source>
        <dbReference type="PROSITE-ProRule" id="PRU01296"/>
    </source>
</evidence>
<dbReference type="CDD" id="cd21897">
    <property type="entry name" value="alphaCoV_Nsp9"/>
    <property type="match status" value="1"/>
</dbReference>
<dbReference type="GO" id="GO:0008242">
    <property type="term" value="F:omega peptidase activity"/>
    <property type="evidence" value="ECO:0007669"/>
    <property type="project" value="InterPro"/>
</dbReference>
<evidence type="ECO:0000256" key="14">
    <source>
        <dbReference type="ARBA" id="ARBA00022771"/>
    </source>
</evidence>
<evidence type="ECO:0000256" key="33">
    <source>
        <dbReference type="SAM" id="Phobius"/>
    </source>
</evidence>
<dbReference type="GO" id="GO:0008270">
    <property type="term" value="F:zinc ion binding"/>
    <property type="evidence" value="ECO:0007669"/>
    <property type="project" value="UniProtKB-UniRule"/>
</dbReference>
<sequence>MSSNLVTLAFASDSEISAEGFCDVSSAVYAFSVSAANGFTDCRFVAQGLEHCLVGIEADDYVLCVTGDVQLKAYIAKFSDRPLNLRGWIVRSNSNYFLETMDLVFGCGGGTSIPVDNYMCGANGKPVLPEDMWCFCDYFGDDGDNITVNGQAYHKAWNVTRGDVPYQFQNASTILSIEYLADEKHVLPDGAVAKSAKPPKFSKNIVLSEKYKALYDACGNPFVTNGTNVLEVVTNPIFAHGFVQCKCGSKHWTTGDWAGFKSVCCGIPGRVLCTVFGGVAPGSVLLTSTRVDASPGATRYYHGLTLKHICNVDGVACWRVTKVQGVECFVASGSIEDCVGSTFDTCTYDNYTSFAKAFKCGMLTGSFSDNVVASVINGTLDVGLAVLDVTTAVTKPWFVLKCGSLLESAWDALIMAIKQLPVMASDVLKFFNNLTQVLIVVRNGVIDIIHSVPEAFKSAFEIFKDLVTGVFDLVVDHFKIANKKFKRAGDYILFENALACLVSGKIKGVKQAGLKKLLYAKAIVGATVKVTVNRIESATVKLVECKPSNFVKKGSAVVINNIAFFHSDGVYRLMSDSDEVYEDIAFTAESVSTVKKPVFDCTKPVDFPDISSTDVEVLVREVRATLGKFSRVYDKYNCVVKDGKCVVTHRYVFNAPSFVEDKAIFVDLCKDYVADVGFEAFYANAIVANNSDEFNPVYSAFEVFKTKVECPEEFMNIDGGSIFGTFINTVNDAVNFVKSLKITVTATEVMINTVKRFKRFASALAKLYSEFMNTVKNIISIGSIKCYHYGFVKPVLVIKDIFYRIYDAAVDTFNVAVEAGLNTVKTFSGGENPITFSRVEVASVELEHAEYVKPEANGHVSVINGHTFYTCGDYYYPCDQNNCFSQCFKKVGGSAVTFSEKVAVKQIDPVYKVKLVFEFEDDTISSVCKQAIGKYISFEGNDWSSFEETIHNAMNVVGEFVDLPDYFIYDEEGGHDLTNTVMISQWPVFDPSALQLLVADLGVNCDFNGKSSIEECLTSVSDTVLCVSLEKSCDCGTFNAIMEGFALDFKPCTDSDVCDNCGGFCTTTVLSMTGTGFVRSCDEPLMPFNVTFEGYGVYKNVCFVNDTVLPPPFDEEITPIEEDLVVEDVITADEVVDVETTAQVEEVTVVSAIEEDIIKPEEVIDVSSDIEAVNHALSFMKPTETKFVDPFKFDYYDHEGIRVLRQNNNNCWVASTLVQLQLSCLLDDDDTMALFKAGSVSPLVRKCYDAVGAIVGSLGDASHCLEVLLKDLHTMFITCDATCGCGSSNYELTGSVFRFMPTRDSFSYGACGVCGKTLKLKIRTMTGTGFFCQDPKPFNTARAIVKPVCASIYQGSTTSGHYKTNVFGKRFCVDGSGVSSISNGHINTILLKDCNYGISAIAEPKQEKVEQFVTPEDVGQVVKQKPKPFTIYRNIEFYQGDVSELVGLDFDFIVNAANENLKHAGGVAAAIDKLTGNELQSLSNKYVKTNGKVKVGSSAMIRCKKYSVLNVVGPRKGKHAPDLLEKCYRTILKEQGVPLTPLISVGIFGIPLATSFNALLNTSSGRTVRCFCYTDKECNEIKTLVASLNEEQVAATVEETVVAEEKPIADLETAVERPAEEKSVEAEKIATEEVKEPLVAEKVIVEVNEPVLKVAGVSYYNIEDSFAVGADNIVILTNSKLELGKIGECIDKHSDGALKLAVSEYLSQTPNVPPGNVISMRCSGLATVVFAVVPSDGDVQYVRNVKRTISKLSKLKGSSVCSFSTLDMHKRLLNLFNKFCVDNIDDIKDIHDTKTTIKVSLDGRNVVDVDVAADQTIGEQLNACTTDNVIISDSVVTDVIDTIVNVAPEVDWDSFYGFPHAAEFHMLDHSAFAFDNDVVDGKRALVGTDNNCWINAVCLQLQFAEVDFTSEGLKDMWNEFLVGNVAKFCHWIYWLVRANKGDAGDAENALNMLNKYVKAHGTVTLTRETAEGCCVNEHRINSFVVNASVLRSGCNDGYCKHGNAYIARVSKVDGVSVIVNVDRPSVMSDNLLLSGTSYTAFSGPMDSGHYRVFNPATSKMFDGANCIGGDLCNLAVTAVVIKNKVFKIQTADNNTPVKIIKKLDDASEKFFSFGDIVSKNVCNSIIWFFTMLSIIFRAFKTRDFKVFALAPERTGVILSRSLKYNLKAAQHVLRRKQTYVERFFKFSVIAYTLYALSFMFVRFSPANDYFCKDHVEGYSNSTFVKDEYCASTMCKVCLLGFQELADLPHTKVVWKYVGFPIFVNWLPFLYLAFLFTFGGIFVKGLVCYFFAQYVNTLGVYFGMQEKFWPLQIIPFDIFGDEIVVTFIVYKALMFIKHVCFGCEKPSCVACSKSARLNRVPMQTIVNGANKLFYVVANGGSSYCHKHKFFCLNCDSYGPGNTFINETVARELSNVVKTNVQPTGESFIEVDKVSFENGSYYLYSGETFWRYNFDVTEAKYGCKEVLKNCNVLSDFIVYNNTGTNVSQIRNACVYFSQMLCKPIKLVDATLLSTLNVDFNGALHSAFVQVLNDSFSKDLSSCASMTECKQALGFDVSDEEFVDAVSNAHRFNVLLSDNSFNNLLTSYAKPEEQLSTHDVATCMRFNAKVVNHNVLIKENVPIVWLARDFQQLSEEGRKYLVKTTKAKGVTFLLTFNTNAMNVKLPAISIVNKKGAGVSSSFLWWLCAAIITFFFCVGISEGLIATSLEGFGFKYIKDGVMHDFDKPLSCVHNVFDNFNSWHEARFGSIPSNSLKCPIVVGTLDDVRNVPGVPSGILLVGKTLVFAIKAVFTDAGNCYGLNGLTNAGACLFNSACTKLEGLGGTHVYCYKDGLFEGSKRYSDLVPHSNYKMEDGNFVKLPETLVNGFGINIIRTMETTYCRVGECLKSKAGVCFGANRFFVYNDDFGSDYICGNGLFSFVKNLFNTFTMSVSVMALSGQVIFNCAVAALAIFICFLVVKFKRMFGDLSYGVCSVIAAVTINNLSYVFTQNMLFMFVYATFYFLAVRNLNYAWIWHASYVVAYFNLAPWFIIVWYVVAMLTGLLPSVLKLKISTNLFEGDKFVGTFENAAFGTFVIDMHSYEKLVNSITPDKLKQHAAMFNKYKYYSGSASEADYRCACFAHLAKAMTDYASSHQDMLYSPPSISYNSTLQAGLRKFAQPSGVIEHCIVRVSYGNMVLNGLWLGDEVICPRHVIASSINSAIDYDHEYTMMRLHNFSVSSGNLFIGVVSAKMRGASLVIKVNQNNPHTPKHVFKTLRAGDAFNILACYDGVPSGVYGTILRHNKTIRGSFINGACGSPGFNINGDTVEFVYLHQLELGSGCHVGSNMEGVMYGGFDDQPSLQIEGADCLVTVNVIAFLYGAILNGCTWFLSNERVSAEVFNGWAHDNNFTDVGSFDCFNILAAKTGVDVQRILASIQKLAKGFGGRNIIGYASLTDEFTVSEVVKQMYGVSLQSKRVPSIFNNVTLVSVFWSMFLSELLYYTSSYWIKPDLITAVFVLLFGIAVMLTLTIKHKVLFLYTFLIPSVVISACYNLAWDLYIRELLAKYFDYHMSIFSMDIQGCFNIVACILVNAIHTWRFVKTGTATRLTYVLSLVVSVYNYWCCGDFLSLSMMVLLNINNNWYIGAIAYRFSVVVVNYMDPSVIRMLGGVKVILFMYVTCGYLCCMYYGICYWFNRFFKCTMGLYEFKVSPAEFKYMVANDLRAPTGVFDSMSLSLKLMGLGGERTIKISTVQSKLTDIKCTNVVLMGCLSSMNIEANSKKWSYCVDLHNKINLCDDAEKAMEYLLALVTFFISEHADFNVSELVDSYFGDNSILQSVASTFVNMPSFIAYESARQSYEEAINNGSSPQLVKQLKRAMNIAKAELDHESSVQRKLNRMAEQAAAQMYKEARAVNKKSKVISSLHTLLFGMLRKLDMSSVDNILSLARDGVVPLSIIPAACATKLTIVVSDFESFKRIFQLGNVQYAGVVWSLTEVKDNDGKPVHIKEITANNTALTWPLILNCERIVKLQNNEVIPGKLKVRPLKGEGEGGFTADGKALFNNEGGKTFMYAFIADKPDLKVVKWEFDGGCNVIELEPPCRFAVVDAGGNNVVKYLYFVKNLNTLRRGAVLGFIGATVRLQAGKQTELVVNSSLLTLCSFAVDPAKCYLDAVKSGVKPVNNCVKMLSNGSGTGQAVTVGVEANTNQDSYGGASVCLYCRAHVDHPSIDGFCQFKGRYVQIPVGTVDPIRFCLENQVCKVCHCWLNNGCSCGRTSVIQSVDQAYLNEQGALVQLD</sequence>
<feature type="transmembrane region" description="Helical" evidence="33">
    <location>
        <begin position="3511"/>
        <end position="3530"/>
    </location>
</feature>
<dbReference type="PROSITE" id="PS51952">
    <property type="entry name" value="COV_EXON_MTASE_COACT"/>
    <property type="match status" value="1"/>
</dbReference>
<evidence type="ECO:0000256" key="5">
    <source>
        <dbReference type="ARBA" id="ARBA00022482"/>
    </source>
</evidence>
<dbReference type="SUPFAM" id="SSF52949">
    <property type="entry name" value="Macro domain-like"/>
    <property type="match status" value="1"/>
</dbReference>
<feature type="transmembrane region" description="Helical" evidence="33">
    <location>
        <begin position="3550"/>
        <end position="3568"/>
    </location>
</feature>
<evidence type="ECO:0000256" key="3">
    <source>
        <dbReference type="ARBA" id="ARBA00004407"/>
    </source>
</evidence>
<dbReference type="InterPro" id="IPR046443">
    <property type="entry name" value="a/bCoV_NSP1_glob"/>
</dbReference>
<evidence type="ECO:0000259" key="41">
    <source>
        <dbReference type="PROSITE" id="PS51950"/>
    </source>
</evidence>
<dbReference type="Gene3D" id="1.10.8.1190">
    <property type="match status" value="2"/>
</dbReference>
<dbReference type="SUPFAM" id="SSF50494">
    <property type="entry name" value="Trypsin-like serine proteases"/>
    <property type="match status" value="1"/>
</dbReference>
<keyword evidence="17" id="KW-0788">Thiol protease</keyword>
<dbReference type="Gene3D" id="1.10.150.420">
    <property type="entry name" value="Coronavirus nonstructural protein 4 C-terminus"/>
    <property type="match status" value="1"/>
</dbReference>
<evidence type="ECO:0000256" key="30">
    <source>
        <dbReference type="PROSITE-ProRule" id="PRU01294"/>
    </source>
</evidence>
<dbReference type="Pfam" id="PF19217">
    <property type="entry name" value="CoV_NSP4_N"/>
    <property type="match status" value="1"/>
</dbReference>
<feature type="transmembrane region" description="Helical" evidence="33">
    <location>
        <begin position="3580"/>
        <end position="3597"/>
    </location>
</feature>
<feature type="transmembrane region" description="Helical" evidence="33">
    <location>
        <begin position="2268"/>
        <end position="2291"/>
    </location>
</feature>
<keyword evidence="20" id="KW-1127">Modulation of host ubiquitin pathway by viral deubiquitinase</keyword>
<comment type="similarity">
    <text evidence="4 30">Belongs to the coronaviruses polyprotein 1ab family.</text>
</comment>
<keyword evidence="10 33" id="KW-0812">Transmembrane</keyword>
<gene>
    <name evidence="49" type="primary">ORF1a</name>
</gene>
<dbReference type="InterPro" id="IPR013016">
    <property type="entry name" value="Peptidase_C16_CoV"/>
</dbReference>
<feature type="domain" description="CoV Nsp2 C-terminal" evidence="46">
    <location>
        <begin position="775"/>
        <end position="893"/>
    </location>
</feature>
<evidence type="ECO:0000256" key="25">
    <source>
        <dbReference type="ARBA" id="ARBA00023136"/>
    </source>
</evidence>
<keyword evidence="19" id="KW-1043">Host membrane</keyword>
<dbReference type="InterPro" id="IPR043504">
    <property type="entry name" value="Peptidase_S1_PA_chymotrypsin"/>
</dbReference>
<feature type="domain" description="Peptidase C16" evidence="34">
    <location>
        <begin position="1854"/>
        <end position="2111"/>
    </location>
</feature>
<evidence type="ECO:0000256" key="10">
    <source>
        <dbReference type="ARBA" id="ARBA00022692"/>
    </source>
</evidence>
<dbReference type="CDD" id="cd21712">
    <property type="entry name" value="TM_Y_alphaCoV_Nsp3_C"/>
    <property type="match status" value="1"/>
</dbReference>
<dbReference type="Pfam" id="PF05409">
    <property type="entry name" value="Peptidase_C30"/>
    <property type="match status" value="1"/>
</dbReference>
<dbReference type="InterPro" id="IPR043611">
    <property type="entry name" value="CoV_NSP3_C"/>
</dbReference>
<keyword evidence="8" id="KW-1130">Modulation of host ubiquitin pathway by virus</keyword>
<dbReference type="Pfam" id="PF19218">
    <property type="entry name" value="CoV_NSP3_C"/>
    <property type="match status" value="1"/>
</dbReference>
<evidence type="ECO:0000259" key="39">
    <source>
        <dbReference type="PROSITE" id="PS51946"/>
    </source>
</evidence>
<keyword evidence="22" id="KW-1092">Inhibition of host IRF3 by virus</keyword>
<evidence type="ECO:0000259" key="48">
    <source>
        <dbReference type="PROSITE" id="PS51993"/>
    </source>
</evidence>
<dbReference type="GO" id="GO:0004843">
    <property type="term" value="F:cysteine-type deubiquitinase activity"/>
    <property type="evidence" value="ECO:0007669"/>
    <property type="project" value="UniProtKB-EC"/>
</dbReference>
<feature type="region of interest" description="ZF2" evidence="32">
    <location>
        <begin position="2383"/>
        <end position="2393"/>
    </location>
</feature>
<dbReference type="EMBL" id="EU420138">
    <property type="protein sequence ID" value="ACA52162.1"/>
    <property type="molecule type" value="Genomic_RNA"/>
</dbReference>
<evidence type="ECO:0000256" key="18">
    <source>
        <dbReference type="ARBA" id="ARBA00022833"/>
    </source>
</evidence>
<dbReference type="Gene3D" id="1.10.8.370">
    <property type="entry name" value="nsp7 replicase"/>
    <property type="match status" value="1"/>
</dbReference>
<evidence type="ECO:0000256" key="9">
    <source>
        <dbReference type="ARBA" id="ARBA00022670"/>
    </source>
</evidence>
<evidence type="ECO:0000259" key="45">
    <source>
        <dbReference type="PROSITE" id="PS51989"/>
    </source>
</evidence>
<dbReference type="CDD" id="cd21731">
    <property type="entry name" value="alphaCoV_PLPro"/>
    <property type="match status" value="1"/>
</dbReference>
<dbReference type="InterPro" id="IPR037230">
    <property type="entry name" value="NSP8_sf_CoV"/>
</dbReference>
<dbReference type="PROSITE" id="PS51442">
    <property type="entry name" value="M_PRO"/>
    <property type="match status" value="1"/>
</dbReference>
<feature type="domain" description="Peptidase C16" evidence="34">
    <location>
        <begin position="1173"/>
        <end position="1423"/>
    </location>
</feature>
<keyword evidence="11 32" id="KW-0479">Metal-binding</keyword>
<evidence type="ECO:0000259" key="40">
    <source>
        <dbReference type="PROSITE" id="PS51949"/>
    </source>
</evidence>
<dbReference type="InterPro" id="IPR008740">
    <property type="entry name" value="Peptidase_C30_CoV"/>
</dbReference>
<dbReference type="InterPro" id="IPR014822">
    <property type="entry name" value="NSP9_CoV"/>
</dbReference>
<dbReference type="PROSITE" id="PS51946">
    <property type="entry name" value="COV_NSP4C"/>
    <property type="match status" value="1"/>
</dbReference>
<evidence type="ECO:0000259" key="38">
    <source>
        <dbReference type="PROSITE" id="PS51944"/>
    </source>
</evidence>
<dbReference type="GO" id="GO:0044220">
    <property type="term" value="C:host cell perinuclear region of cytoplasm"/>
    <property type="evidence" value="ECO:0007669"/>
    <property type="project" value="UniProtKB-SubCell"/>
</dbReference>
<dbReference type="InterPro" id="IPR049894">
    <property type="entry name" value="COV_NSP3_3ECTO"/>
</dbReference>
<dbReference type="SUPFAM" id="SSF143076">
    <property type="entry name" value="Coronavirus NSP8-like"/>
    <property type="match status" value="1"/>
</dbReference>
<dbReference type="GO" id="GO:0075523">
    <property type="term" value="P:viral translational frameshifting"/>
    <property type="evidence" value="ECO:0007669"/>
    <property type="project" value="UniProtKB-KW"/>
</dbReference>
<feature type="region of interest" description="CoV-Y" evidence="32">
    <location>
        <begin position="2424"/>
        <end position="2672"/>
    </location>
</feature>
<feature type="domain" description="RdRp Nsp8 cofactor" evidence="41">
    <location>
        <begin position="3812"/>
        <end position="4005"/>
    </location>
</feature>
<dbReference type="Gene3D" id="6.10.140.2090">
    <property type="match status" value="1"/>
</dbReference>
<dbReference type="CDD" id="cd21875">
    <property type="entry name" value="PEDV-like_alphaCoV_Nsp1"/>
    <property type="match status" value="1"/>
</dbReference>
<dbReference type="InterPro" id="IPR044371">
    <property type="entry name" value="Macro_X_NSP3-like"/>
</dbReference>
<evidence type="ECO:0000259" key="35">
    <source>
        <dbReference type="PROSITE" id="PS51154"/>
    </source>
</evidence>
<evidence type="ECO:0000259" key="34">
    <source>
        <dbReference type="PROSITE" id="PS51124"/>
    </source>
</evidence>
<dbReference type="PROSITE" id="PS51949">
    <property type="entry name" value="COV_NSP7"/>
    <property type="match status" value="1"/>
</dbReference>
<evidence type="ECO:0000256" key="7">
    <source>
        <dbReference type="ARBA" id="ARBA00022632"/>
    </source>
</evidence>
<dbReference type="Pfam" id="PF01661">
    <property type="entry name" value="Macro"/>
    <property type="match status" value="1"/>
</dbReference>
<evidence type="ECO:0000256" key="22">
    <source>
        <dbReference type="ARBA" id="ARBA00022931"/>
    </source>
</evidence>
<dbReference type="Gene3D" id="1.10.1840.10">
    <property type="entry name" value="main proteinase (3clpro) structure, domain 3"/>
    <property type="match status" value="1"/>
</dbReference>
<dbReference type="InterPro" id="IPR014828">
    <property type="entry name" value="NSP7_CoV"/>
</dbReference>
<feature type="transmembrane region" description="Helical" evidence="33">
    <location>
        <begin position="2183"/>
        <end position="2203"/>
    </location>
</feature>
<evidence type="ECO:0000256" key="12">
    <source>
        <dbReference type="ARBA" id="ARBA00022737"/>
    </source>
</evidence>
<feature type="domain" description="ExoN/MTase coactivator" evidence="43">
    <location>
        <begin position="4116"/>
        <end position="4255"/>
    </location>
</feature>
<dbReference type="CDD" id="cd21473">
    <property type="entry name" value="cv_Nsp4_TM"/>
    <property type="match status" value="1"/>
</dbReference>
<dbReference type="CDD" id="cd21557">
    <property type="entry name" value="Macro_X_Nsp3-like"/>
    <property type="match status" value="1"/>
</dbReference>
<dbReference type="GO" id="GO:0016740">
    <property type="term" value="F:transferase activity"/>
    <property type="evidence" value="ECO:0007669"/>
    <property type="project" value="InterPro"/>
</dbReference>
<dbReference type="GO" id="GO:0019082">
    <property type="term" value="P:viral protein processing"/>
    <property type="evidence" value="ECO:0007669"/>
    <property type="project" value="InterPro"/>
</dbReference>
<dbReference type="GO" id="GO:0006508">
    <property type="term" value="P:proteolysis"/>
    <property type="evidence" value="ECO:0007669"/>
    <property type="project" value="UniProtKB-KW"/>
</dbReference>
<dbReference type="InterPro" id="IPR036499">
    <property type="entry name" value="NSP9_sf_CoV"/>
</dbReference>
<reference evidence="49 50" key="1">
    <citation type="journal article" date="2008" name="J. Gen. Virol.">
        <title>Genomic characterizations of bat coronaviruses (1A, 1B and HKU8) and evidence for co-infections in Miniopterus bats.</title>
        <authorList>
            <person name="Chu D.K."/>
            <person name="Peiris J.S."/>
            <person name="Chen H."/>
            <person name="Guan Y."/>
            <person name="Poon L.L."/>
        </authorList>
    </citation>
    <scope>NUCLEOTIDE SEQUENCE [LARGE SCALE GENOMIC DNA]</scope>
    <source>
        <strain evidence="49">AFCD62</strain>
    </source>
</reference>
<feature type="domain" description="Macro" evidence="35">
    <location>
        <begin position="1422"/>
        <end position="1589"/>
    </location>
</feature>
<dbReference type="GO" id="GO:0003723">
    <property type="term" value="F:RNA binding"/>
    <property type="evidence" value="ECO:0007669"/>
    <property type="project" value="UniProtKB-KW"/>
</dbReference>
<keyword evidence="27" id="KW-1035">Host cytoplasm</keyword>
<evidence type="ECO:0000259" key="37">
    <source>
        <dbReference type="PROSITE" id="PS51943"/>
    </source>
</evidence>
<keyword evidence="23 33" id="KW-1133">Transmembrane helix</keyword>
<organism evidence="49 50">
    <name type="scientific">Miniopterus bat coronavirus 1</name>
    <dbReference type="NCBI Taxonomy" id="694000"/>
    <lineage>
        <taxon>Viruses</taxon>
        <taxon>Riboviria</taxon>
        <taxon>Orthornavirae</taxon>
        <taxon>Pisuviricota</taxon>
        <taxon>Pisoniviricetes</taxon>
        <taxon>Nidovirales</taxon>
        <taxon>Cornidovirineae</taxon>
        <taxon>Coronaviridae</taxon>
        <taxon>Orthocoronavirinae</taxon>
        <taxon>Alphacoronavirus</taxon>
        <taxon>Minunacovirus</taxon>
        <taxon>Alphacoronavirus pusilli</taxon>
    </lineage>
</organism>
<evidence type="ECO:0000256" key="20">
    <source>
        <dbReference type="ARBA" id="ARBA00022876"/>
    </source>
</evidence>
<keyword evidence="5" id="KW-1113">Inhibition of host RLR pathway by virus</keyword>
<dbReference type="Pfam" id="PF19211">
    <property type="entry name" value="CoV_NSP2_N"/>
    <property type="match status" value="1"/>
</dbReference>
<dbReference type="PROSITE" id="PS51944">
    <property type="entry name" value="COV_NSP3D_UBL"/>
    <property type="match status" value="1"/>
</dbReference>
<evidence type="ECO:0000256" key="21">
    <source>
        <dbReference type="ARBA" id="ARBA00022884"/>
    </source>
</evidence>
<keyword evidence="26" id="KW-1015">Disulfide bond</keyword>
<evidence type="ECO:0000256" key="2">
    <source>
        <dbReference type="ARBA" id="ARBA00004301"/>
    </source>
</evidence>
<dbReference type="PROSITE" id="PS51154">
    <property type="entry name" value="MACRO"/>
    <property type="match status" value="1"/>
</dbReference>
<feature type="transmembrane region" description="Helical" evidence="33">
    <location>
        <begin position="3022"/>
        <end position="3044"/>
    </location>
</feature>
<dbReference type="Gene3D" id="3.40.220.10">
    <property type="entry name" value="Leucine Aminopeptidase, subunit E, domain 1"/>
    <property type="match status" value="1"/>
</dbReference>
<feature type="domain" description="Ubiquitin-like" evidence="37">
    <location>
        <begin position="894"/>
        <end position="990"/>
    </location>
</feature>
<dbReference type="InterPro" id="IPR011050">
    <property type="entry name" value="Pectin_lyase_fold/virulence"/>
</dbReference>
<keyword evidence="9" id="KW-0645">Protease</keyword>
<evidence type="ECO:0000259" key="44">
    <source>
        <dbReference type="PROSITE" id="PS51962"/>
    </source>
</evidence>
<keyword evidence="28" id="KW-0899">Viral immunoevasion</keyword>
<feature type="transmembrane region" description="Helical" evidence="33">
    <location>
        <begin position="2124"/>
        <end position="2139"/>
    </location>
</feature>
<dbReference type="CDD" id="cd21514">
    <property type="entry name" value="alphaCoV_Nsp2_HCoV-229E-like"/>
    <property type="match status" value="1"/>
</dbReference>
<dbReference type="GO" id="GO:0004197">
    <property type="term" value="F:cysteine-type endopeptidase activity"/>
    <property type="evidence" value="ECO:0007669"/>
    <property type="project" value="InterPro"/>
</dbReference>
<dbReference type="PROSITE" id="PS51943">
    <property type="entry name" value="COV_NSP3A_UBL"/>
    <property type="match status" value="1"/>
</dbReference>